<dbReference type="Gene3D" id="2.60.40.10">
    <property type="entry name" value="Immunoglobulins"/>
    <property type="match status" value="1"/>
</dbReference>
<sequence>MGRSSGGFYSPFVLFLFCFLLNNRGSLSAEESSTSQDEENGLTLNWTLATVSMMIILSLMNWSNEGILPVLLLPFQLFEEMPVPGGKFSYTFTVTNTGSTTRNITVTTKVDNYMLKAVISKPTFSLNKKQSHTGMITIAVNRKARPGLERKVFITITDNEGRSEHYKRFIVVREEPVTNDAKPPELIFLDFVTSCQKNIKKHTRCGAGNWTVLFSAQDRESGLSIIDVDDHTISTVWTEDYSPGQVIRPINGKISTDCCRKRTVIIVKDNNGNTIRIPIYFPDYRPTGVPKAPSHRPKSIKMTAVVVSGFGICLLLVIVGTVTAQNWKKIACKRRKKKAGRIIRMEATPKVSLVI</sequence>
<feature type="transmembrane region" description="Helical" evidence="1">
    <location>
        <begin position="304"/>
        <end position="327"/>
    </location>
</feature>
<dbReference type="EMBL" id="CACVKT020003764">
    <property type="protein sequence ID" value="CAC5385819.1"/>
    <property type="molecule type" value="Genomic_DNA"/>
</dbReference>
<evidence type="ECO:0000256" key="1">
    <source>
        <dbReference type="SAM" id="Phobius"/>
    </source>
</evidence>
<evidence type="ECO:0000313" key="4">
    <source>
        <dbReference type="EMBL" id="CAC5385819.1"/>
    </source>
</evidence>
<proteinExistence type="predicted"/>
<protein>
    <recommendedName>
        <fullName evidence="3">VWA7 Ig-like domain-containing protein</fullName>
    </recommendedName>
</protein>
<feature type="signal peptide" evidence="2">
    <location>
        <begin position="1"/>
        <end position="28"/>
    </location>
</feature>
<dbReference type="Pfam" id="PF23619">
    <property type="entry name" value="Ig_VWA7"/>
    <property type="match status" value="1"/>
</dbReference>
<keyword evidence="1" id="KW-1133">Transmembrane helix</keyword>
<evidence type="ECO:0000313" key="5">
    <source>
        <dbReference type="Proteomes" id="UP000507470"/>
    </source>
</evidence>
<keyword evidence="1" id="KW-0472">Membrane</keyword>
<organism evidence="4 5">
    <name type="scientific">Mytilus coruscus</name>
    <name type="common">Sea mussel</name>
    <dbReference type="NCBI Taxonomy" id="42192"/>
    <lineage>
        <taxon>Eukaryota</taxon>
        <taxon>Metazoa</taxon>
        <taxon>Spiralia</taxon>
        <taxon>Lophotrochozoa</taxon>
        <taxon>Mollusca</taxon>
        <taxon>Bivalvia</taxon>
        <taxon>Autobranchia</taxon>
        <taxon>Pteriomorphia</taxon>
        <taxon>Mytilida</taxon>
        <taxon>Mytiloidea</taxon>
        <taxon>Mytilidae</taxon>
        <taxon>Mytilinae</taxon>
        <taxon>Mytilus</taxon>
    </lineage>
</organism>
<keyword evidence="5" id="KW-1185">Reference proteome</keyword>
<dbReference type="InterPro" id="IPR057615">
    <property type="entry name" value="Ig_VWA7"/>
</dbReference>
<evidence type="ECO:0000259" key="3">
    <source>
        <dbReference type="Pfam" id="PF23619"/>
    </source>
</evidence>
<gene>
    <name evidence="4" type="ORF">MCOR_21321</name>
</gene>
<accession>A0A6J8BST6</accession>
<dbReference type="OrthoDB" id="6072333at2759"/>
<feature type="chain" id="PRO_5027119398" description="VWA7 Ig-like domain-containing protein" evidence="2">
    <location>
        <begin position="29"/>
        <end position="355"/>
    </location>
</feature>
<keyword evidence="1" id="KW-0812">Transmembrane</keyword>
<name>A0A6J8BST6_MYTCO</name>
<keyword evidence="2" id="KW-0732">Signal</keyword>
<dbReference type="Proteomes" id="UP000507470">
    <property type="component" value="Unassembled WGS sequence"/>
</dbReference>
<dbReference type="AlphaFoldDB" id="A0A6J8BST6"/>
<evidence type="ECO:0000256" key="2">
    <source>
        <dbReference type="SAM" id="SignalP"/>
    </source>
</evidence>
<reference evidence="4 5" key="1">
    <citation type="submission" date="2020-06" db="EMBL/GenBank/DDBJ databases">
        <authorList>
            <person name="Li R."/>
            <person name="Bekaert M."/>
        </authorList>
    </citation>
    <scope>NUCLEOTIDE SEQUENCE [LARGE SCALE GENOMIC DNA]</scope>
    <source>
        <strain evidence="5">wild</strain>
    </source>
</reference>
<dbReference type="InterPro" id="IPR013783">
    <property type="entry name" value="Ig-like_fold"/>
</dbReference>
<feature type="domain" description="VWA7 Ig-like" evidence="3">
    <location>
        <begin position="82"/>
        <end position="161"/>
    </location>
</feature>